<evidence type="ECO:0000256" key="4">
    <source>
        <dbReference type="ARBA" id="ARBA00022741"/>
    </source>
</evidence>
<dbReference type="Gene3D" id="3.40.50.300">
    <property type="entry name" value="P-loop containing nucleotide triphosphate hydrolases"/>
    <property type="match status" value="2"/>
</dbReference>
<dbReference type="GO" id="GO:0005524">
    <property type="term" value="F:ATP binding"/>
    <property type="evidence" value="ECO:0007669"/>
    <property type="project" value="UniProtKB-KW"/>
</dbReference>
<comment type="catalytic activity">
    <reaction evidence="10">
        <text>ATP + H2O = ADP + phosphate + H(+)</text>
        <dbReference type="Rhea" id="RHEA:13065"/>
        <dbReference type="ChEBI" id="CHEBI:15377"/>
        <dbReference type="ChEBI" id="CHEBI:15378"/>
        <dbReference type="ChEBI" id="CHEBI:30616"/>
        <dbReference type="ChEBI" id="CHEBI:43474"/>
        <dbReference type="ChEBI" id="CHEBI:456216"/>
        <dbReference type="EC" id="3.6.4.13"/>
    </reaction>
</comment>
<dbReference type="GO" id="GO:0005829">
    <property type="term" value="C:cytosol"/>
    <property type="evidence" value="ECO:0007669"/>
    <property type="project" value="TreeGrafter"/>
</dbReference>
<keyword evidence="9" id="KW-0539">Nucleus</keyword>
<dbReference type="PROSITE" id="PS00039">
    <property type="entry name" value="DEAD_ATP_HELICASE"/>
    <property type="match status" value="1"/>
</dbReference>
<keyword evidence="4" id="KW-0547">Nucleotide-binding</keyword>
<dbReference type="PANTHER" id="PTHR47959:SF8">
    <property type="entry name" value="RNA HELICASE"/>
    <property type="match status" value="1"/>
</dbReference>
<protein>
    <recommendedName>
        <fullName evidence="3">RNA helicase</fullName>
        <ecNumber evidence="3">3.6.4.13</ecNumber>
    </recommendedName>
</protein>
<comment type="subcellular location">
    <subcellularLocation>
        <location evidence="1">Nucleus</location>
        <location evidence="1">Nucleolus</location>
    </subcellularLocation>
</comment>
<dbReference type="GeneID" id="115632306"/>
<dbReference type="AlphaFoldDB" id="A0A6J2UCU9"/>
<evidence type="ECO:0000256" key="12">
    <source>
        <dbReference type="SAM" id="MobiDB-lite"/>
    </source>
</evidence>
<dbReference type="InterPro" id="IPR014014">
    <property type="entry name" value="RNA_helicase_DEAD_Q_motif"/>
</dbReference>
<organism evidence="16 17">
    <name type="scientific">Drosophila lebanonensis</name>
    <name type="common">Fruit fly</name>
    <name type="synonym">Scaptodrosophila lebanonensis</name>
    <dbReference type="NCBI Taxonomy" id="7225"/>
    <lineage>
        <taxon>Eukaryota</taxon>
        <taxon>Metazoa</taxon>
        <taxon>Ecdysozoa</taxon>
        <taxon>Arthropoda</taxon>
        <taxon>Hexapoda</taxon>
        <taxon>Insecta</taxon>
        <taxon>Pterygota</taxon>
        <taxon>Neoptera</taxon>
        <taxon>Endopterygota</taxon>
        <taxon>Diptera</taxon>
        <taxon>Brachycera</taxon>
        <taxon>Muscomorpha</taxon>
        <taxon>Ephydroidea</taxon>
        <taxon>Drosophilidae</taxon>
        <taxon>Scaptodrosophila</taxon>
    </lineage>
</organism>
<keyword evidence="7" id="KW-0067">ATP-binding</keyword>
<evidence type="ECO:0000256" key="6">
    <source>
        <dbReference type="ARBA" id="ARBA00022806"/>
    </source>
</evidence>
<dbReference type="SUPFAM" id="SSF52540">
    <property type="entry name" value="P-loop containing nucleoside triphosphate hydrolases"/>
    <property type="match status" value="2"/>
</dbReference>
<dbReference type="Pfam" id="PF00271">
    <property type="entry name" value="Helicase_C"/>
    <property type="match status" value="1"/>
</dbReference>
<evidence type="ECO:0000313" key="16">
    <source>
        <dbReference type="Proteomes" id="UP000504634"/>
    </source>
</evidence>
<evidence type="ECO:0000259" key="13">
    <source>
        <dbReference type="PROSITE" id="PS51192"/>
    </source>
</evidence>
<dbReference type="InterPro" id="IPR033517">
    <property type="entry name" value="DDX54/DBP10_DEAD-box_helicase"/>
</dbReference>
<feature type="short sequence motif" description="Q motif" evidence="11">
    <location>
        <begin position="39"/>
        <end position="67"/>
    </location>
</feature>
<evidence type="ECO:0000256" key="8">
    <source>
        <dbReference type="ARBA" id="ARBA00022884"/>
    </source>
</evidence>
<dbReference type="InterPro" id="IPR027417">
    <property type="entry name" value="P-loop_NTPase"/>
</dbReference>
<dbReference type="GO" id="GO:0010468">
    <property type="term" value="P:regulation of gene expression"/>
    <property type="evidence" value="ECO:0007669"/>
    <property type="project" value="UniProtKB-ARBA"/>
</dbReference>
<dbReference type="SMART" id="SM00490">
    <property type="entry name" value="HELICc"/>
    <property type="match status" value="1"/>
</dbReference>
<feature type="region of interest" description="Disordered" evidence="12">
    <location>
        <begin position="561"/>
        <end position="594"/>
    </location>
</feature>
<comment type="similarity">
    <text evidence="2">Belongs to the DEAD box helicase family. DDX54/DBP10 subfamily.</text>
</comment>
<evidence type="ECO:0000256" key="9">
    <source>
        <dbReference type="ARBA" id="ARBA00023242"/>
    </source>
</evidence>
<feature type="region of interest" description="Disordered" evidence="12">
    <location>
        <begin position="723"/>
        <end position="835"/>
    </location>
</feature>
<evidence type="ECO:0000256" key="7">
    <source>
        <dbReference type="ARBA" id="ARBA00022840"/>
    </source>
</evidence>
<dbReference type="PROSITE" id="PS51192">
    <property type="entry name" value="HELICASE_ATP_BIND_1"/>
    <property type="match status" value="1"/>
</dbReference>
<reference evidence="17" key="1">
    <citation type="submission" date="2025-08" db="UniProtKB">
        <authorList>
            <consortium name="RefSeq"/>
        </authorList>
    </citation>
    <scope>IDENTIFICATION</scope>
    <source>
        <strain evidence="17">11010-0011.00</strain>
        <tissue evidence="17">Whole body</tissue>
    </source>
</reference>
<dbReference type="CDD" id="cd18787">
    <property type="entry name" value="SF2_C_DEAD"/>
    <property type="match status" value="1"/>
</dbReference>
<dbReference type="GO" id="GO:0016787">
    <property type="term" value="F:hydrolase activity"/>
    <property type="evidence" value="ECO:0007669"/>
    <property type="project" value="UniProtKB-KW"/>
</dbReference>
<keyword evidence="16" id="KW-1185">Reference proteome</keyword>
<evidence type="ECO:0000256" key="3">
    <source>
        <dbReference type="ARBA" id="ARBA00012552"/>
    </source>
</evidence>
<feature type="domain" description="Helicase ATP-binding" evidence="13">
    <location>
        <begin position="70"/>
        <end position="242"/>
    </location>
</feature>
<evidence type="ECO:0000259" key="14">
    <source>
        <dbReference type="PROSITE" id="PS51194"/>
    </source>
</evidence>
<dbReference type="InterPro" id="IPR000629">
    <property type="entry name" value="RNA-helicase_DEAD-box_CS"/>
</dbReference>
<dbReference type="Pfam" id="PF00270">
    <property type="entry name" value="DEAD"/>
    <property type="match status" value="1"/>
</dbReference>
<dbReference type="InterPro" id="IPR011545">
    <property type="entry name" value="DEAD/DEAH_box_helicase_dom"/>
</dbReference>
<dbReference type="PANTHER" id="PTHR47959">
    <property type="entry name" value="ATP-DEPENDENT RNA HELICASE RHLE-RELATED"/>
    <property type="match status" value="1"/>
</dbReference>
<dbReference type="OrthoDB" id="10261375at2759"/>
<dbReference type="SMART" id="SM00487">
    <property type="entry name" value="DEXDc"/>
    <property type="match status" value="1"/>
</dbReference>
<dbReference type="SMART" id="SM01123">
    <property type="entry name" value="DBP10CT"/>
    <property type="match status" value="1"/>
</dbReference>
<evidence type="ECO:0000256" key="11">
    <source>
        <dbReference type="PROSITE-ProRule" id="PRU00552"/>
    </source>
</evidence>
<keyword evidence="5" id="KW-0378">Hydrolase</keyword>
<dbReference type="PROSITE" id="PS51195">
    <property type="entry name" value="Q_MOTIF"/>
    <property type="match status" value="1"/>
</dbReference>
<dbReference type="Pfam" id="PF08147">
    <property type="entry name" value="DBP10CT"/>
    <property type="match status" value="1"/>
</dbReference>
<evidence type="ECO:0000256" key="10">
    <source>
        <dbReference type="ARBA" id="ARBA00047984"/>
    </source>
</evidence>
<evidence type="ECO:0000256" key="2">
    <source>
        <dbReference type="ARBA" id="ARBA00010379"/>
    </source>
</evidence>
<proteinExistence type="inferred from homology"/>
<dbReference type="CDD" id="cd17959">
    <property type="entry name" value="DEADc_DDX54"/>
    <property type="match status" value="1"/>
</dbReference>
<dbReference type="GO" id="GO:0003723">
    <property type="term" value="F:RNA binding"/>
    <property type="evidence" value="ECO:0007669"/>
    <property type="project" value="UniProtKB-KW"/>
</dbReference>
<dbReference type="EC" id="3.6.4.13" evidence="3"/>
<evidence type="ECO:0000313" key="17">
    <source>
        <dbReference type="RefSeq" id="XP_030385268.1"/>
    </source>
</evidence>
<keyword evidence="6 17" id="KW-0347">Helicase</keyword>
<evidence type="ECO:0000256" key="1">
    <source>
        <dbReference type="ARBA" id="ARBA00004604"/>
    </source>
</evidence>
<dbReference type="InterPro" id="IPR001650">
    <property type="entry name" value="Helicase_C-like"/>
</dbReference>
<evidence type="ECO:0000259" key="15">
    <source>
        <dbReference type="PROSITE" id="PS51195"/>
    </source>
</evidence>
<dbReference type="InterPro" id="IPR014001">
    <property type="entry name" value="Helicase_ATP-bd"/>
</dbReference>
<dbReference type="FunFam" id="3.40.50.300:FF:000865">
    <property type="entry name" value="ATP-dependent RNA helicase DDX54"/>
    <property type="match status" value="1"/>
</dbReference>
<gene>
    <name evidence="17" type="primary">LOC115632306</name>
</gene>
<dbReference type="Proteomes" id="UP000504634">
    <property type="component" value="Unplaced"/>
</dbReference>
<dbReference type="RefSeq" id="XP_030385268.1">
    <property type="nucleotide sequence ID" value="XM_030529408.1"/>
</dbReference>
<dbReference type="GO" id="GO:0005730">
    <property type="term" value="C:nucleolus"/>
    <property type="evidence" value="ECO:0007669"/>
    <property type="project" value="UniProtKB-SubCell"/>
</dbReference>
<dbReference type="InterPro" id="IPR050079">
    <property type="entry name" value="DEAD_box_RNA_helicase"/>
</dbReference>
<evidence type="ECO:0000256" key="5">
    <source>
        <dbReference type="ARBA" id="ARBA00022801"/>
    </source>
</evidence>
<feature type="region of interest" description="Disordered" evidence="12">
    <location>
        <begin position="1"/>
        <end position="39"/>
    </location>
</feature>
<dbReference type="InterPro" id="IPR012541">
    <property type="entry name" value="DBP10_C"/>
</dbReference>
<feature type="domain" description="Helicase C-terminal" evidence="14">
    <location>
        <begin position="269"/>
        <end position="420"/>
    </location>
</feature>
<feature type="compositionally biased region" description="Basic and acidic residues" evidence="12">
    <location>
        <begin position="756"/>
        <end position="803"/>
    </location>
</feature>
<name>A0A6J2UCU9_DROLE</name>
<dbReference type="GO" id="GO:0003724">
    <property type="term" value="F:RNA helicase activity"/>
    <property type="evidence" value="ECO:0007669"/>
    <property type="project" value="UniProtKB-EC"/>
</dbReference>
<dbReference type="PROSITE" id="PS51194">
    <property type="entry name" value="HELICASE_CTER"/>
    <property type="match status" value="1"/>
</dbReference>
<keyword evidence="8" id="KW-0694">RNA-binding</keyword>
<accession>A0A6J2UCU9</accession>
<sequence length="835" mass="94192">MRKKQSDEIPGFPSLEQSGATGGGNDDILKSKNKSKKSGGFQSMGLSFELIKGITKRGYKVPTPIQRKTIPLILEGRDVVAMAKTGSGKTACFLIPLFEKLQRREPTKGARALILSPTRELAVQTYKFIKELGRFMELKTILVLGGDSMDSQFSAIHTCPDVIVATPGRFLHLCVEMDLKLNSIDYVVFDEADRLFEMGFGEQLNETLHRLPSSRQMVMFSATLPKLLVDFARAGLSDPVLIRLDVESKLPDALALKFLYCRPDDRYTALVVLLKYVIPQTAQTVVFAGTQHHVELISFILTEAGISNTSVYSSLDPSARKINTAKFVNKKVSVLIVTDVAARGIDIPSLDYVVNLHFPGKPKLFVHRVGRCARAGRTGTAYSIFSTDDTAHLLDLHLFLNRPFNIDDNSVMGTIPQDLLEEEHLTVTDIKKSHHIAGVLRTSENAYKKYLSSRPVASTDANARVKKIKFFSLKPLEDFFNAAPVLAQAAEVNGQDGGSKEDIAAAERKLQEEKHDILVKMRNFRPGGTIFELNCTQKSVPFVVMKQKRSEHAEVIEKFRQQRDEEDVDAAQKAVDAKQSSSMPTADEETITSTFNKVVAPKKRQNMDALYKEKPKKKKRKVNTKDDEHYIPYQSADKHTEDGLAINSFERQAQNAEFSVVDRNNTEMKHKPGLKKWDRIKKKMVSVQDPRSNKIRTESGAWIPASFKTGRYNEWKEKSKIEEQLQRENADSDDDNFKPLSHSQRYPVGRHARHNAKVELKKRMSGNDKEMRRPEQIVKARMRLEHIKRKQEENTTRKAENRKRSTRKNQRPKPQAAGKGRGKGAPGRGGIKKRK</sequence>
<feature type="domain" description="DEAD-box RNA helicase Q" evidence="15">
    <location>
        <begin position="39"/>
        <end position="67"/>
    </location>
</feature>